<dbReference type="GeneID" id="40316900"/>
<keyword evidence="1" id="KW-0862">Zinc</keyword>
<evidence type="ECO:0000313" key="3">
    <source>
        <dbReference type="EMBL" id="RNF21694.1"/>
    </source>
</evidence>
<dbReference type="PROSITE" id="PS00028">
    <property type="entry name" value="ZINC_FINGER_C2H2_1"/>
    <property type="match status" value="1"/>
</dbReference>
<dbReference type="PROSITE" id="PS50157">
    <property type="entry name" value="ZINC_FINGER_C2H2_2"/>
    <property type="match status" value="1"/>
</dbReference>
<dbReference type="Proteomes" id="UP000284403">
    <property type="component" value="Unassembled WGS sequence"/>
</dbReference>
<dbReference type="Gene3D" id="3.30.160.60">
    <property type="entry name" value="Classic Zinc Finger"/>
    <property type="match status" value="1"/>
</dbReference>
<reference evidence="3 4" key="1">
    <citation type="journal article" date="2018" name="BMC Genomics">
        <title>Genomic comparison of Trypanosoma conorhini and Trypanosoma rangeli to Trypanosoma cruzi strains of high and low virulence.</title>
        <authorList>
            <person name="Bradwell K.R."/>
            <person name="Koparde V.N."/>
            <person name="Matveyev A.V."/>
            <person name="Serrano M.G."/>
            <person name="Alves J.M."/>
            <person name="Parikh H."/>
            <person name="Huang B."/>
            <person name="Lee V."/>
            <person name="Espinosa-Alvarez O."/>
            <person name="Ortiz P.A."/>
            <person name="Costa-Martins A.G."/>
            <person name="Teixeira M.M."/>
            <person name="Buck G.A."/>
        </authorList>
    </citation>
    <scope>NUCLEOTIDE SEQUENCE [LARGE SCALE GENOMIC DNA]</scope>
    <source>
        <strain evidence="3 4">025E</strain>
    </source>
</reference>
<dbReference type="SMART" id="SM00355">
    <property type="entry name" value="ZnF_C2H2"/>
    <property type="match status" value="3"/>
</dbReference>
<organism evidence="3 4">
    <name type="scientific">Trypanosoma conorhini</name>
    <dbReference type="NCBI Taxonomy" id="83891"/>
    <lineage>
        <taxon>Eukaryota</taxon>
        <taxon>Discoba</taxon>
        <taxon>Euglenozoa</taxon>
        <taxon>Kinetoplastea</taxon>
        <taxon>Metakinetoplastina</taxon>
        <taxon>Trypanosomatida</taxon>
        <taxon>Trypanosomatidae</taxon>
        <taxon>Trypanosoma</taxon>
    </lineage>
</organism>
<dbReference type="OrthoDB" id="654211at2759"/>
<dbReference type="RefSeq" id="XP_029229604.1">
    <property type="nucleotide sequence ID" value="XM_029370209.1"/>
</dbReference>
<feature type="domain" description="C2H2-type" evidence="2">
    <location>
        <begin position="233"/>
        <end position="260"/>
    </location>
</feature>
<keyword evidence="1" id="KW-0479">Metal-binding</keyword>
<protein>
    <submittedName>
        <fullName evidence="3">Tcoingi protein</fullName>
    </submittedName>
</protein>
<evidence type="ECO:0000259" key="2">
    <source>
        <dbReference type="PROSITE" id="PS50157"/>
    </source>
</evidence>
<comment type="caution">
    <text evidence="3">The sequence shown here is derived from an EMBL/GenBank/DDBJ whole genome shotgun (WGS) entry which is preliminary data.</text>
</comment>
<name>A0A3R7LDW1_9TRYP</name>
<gene>
    <name evidence="3" type="ORF">Tco025E_03289</name>
</gene>
<dbReference type="GO" id="GO:0008270">
    <property type="term" value="F:zinc ion binding"/>
    <property type="evidence" value="ECO:0007669"/>
    <property type="project" value="UniProtKB-KW"/>
</dbReference>
<proteinExistence type="predicted"/>
<keyword evidence="1" id="KW-0863">Zinc-finger</keyword>
<keyword evidence="4" id="KW-1185">Reference proteome</keyword>
<dbReference type="InterPro" id="IPR013087">
    <property type="entry name" value="Znf_C2H2_type"/>
</dbReference>
<dbReference type="EMBL" id="MKKU01000151">
    <property type="protein sequence ID" value="RNF21694.1"/>
    <property type="molecule type" value="Genomic_DNA"/>
</dbReference>
<evidence type="ECO:0000313" key="4">
    <source>
        <dbReference type="Proteomes" id="UP000284403"/>
    </source>
</evidence>
<accession>A0A3R7LDW1</accession>
<sequence>MPATLPWCQGPVPRPGGSQEPALYSVAVDWGGRQAIGNQREQAASPTFWGEGKWKGALPHVQTCSLHSIYRLLLLISGDVEQNPGPLLRGAQWNAGGLTPPKRLALEKLLYDSKVAFCLRTQKCKIVEVTYTPSQPGTFGKAHYECPLCGQRVVSHWFSRHLREKHPGHQSDVIAIPLQRAKRARDTDDDDEGKNAVMPKRMDASRGLDSTHEACYTDEAWLRGHHKQGNSSLVCARCGVKYMRLGSLVRHTRLHHKDSNVAQIRLEDGSLLFHDMGDREFQCPHSPLKSTQRGGLSRHIKAVHGSSEQETRRNVLKYACEESSAHLLECPTLRELRISCGLEELSREKQLSSDKLAVFLCRLFQLPCPLKNSVPISRGVDTSATQSELRDGPTSPPLLGYCFLIFQLSP</sequence>
<dbReference type="AlphaFoldDB" id="A0A3R7LDW1"/>
<feature type="non-terminal residue" evidence="3">
    <location>
        <position position="410"/>
    </location>
</feature>
<evidence type="ECO:0000256" key="1">
    <source>
        <dbReference type="PROSITE-ProRule" id="PRU00042"/>
    </source>
</evidence>